<dbReference type="InterPro" id="IPR027395">
    <property type="entry name" value="WH_DNA-bd_dom"/>
</dbReference>
<dbReference type="Proteomes" id="UP000009376">
    <property type="component" value="Unassembled WGS sequence"/>
</dbReference>
<dbReference type="Gene3D" id="1.10.10.10">
    <property type="entry name" value="Winged helix-like DNA-binding domain superfamily/Winged helix DNA-binding domain"/>
    <property type="match status" value="1"/>
</dbReference>
<name>D6GWN2_PARA5</name>
<sequence length="114" mass="13347">MQDNQQLNEMPSLDKNFRKLLTYSKIMSLTILSIYEKDGYPHQYLIKDLEVPEGVVKPNLEYLEKNGFITKSKESDLIIYRITEKGKEALDSIMNWLDELKGYKNEGLSRGRQD</sequence>
<dbReference type="AlphaFoldDB" id="D6GWN2"/>
<reference evidence="2 3" key="1">
    <citation type="journal article" date="2010" name="Proc. Natl. Acad. Sci. U.S.A.">
        <title>Enigmatic, ultrasmall, uncultivated Archaea.</title>
        <authorList>
            <person name="Baker B.J."/>
            <person name="Comolli L.R."/>
            <person name="Dick G.J."/>
            <person name="Hauser L.J."/>
            <person name="Hyatt D."/>
            <person name="Dill B.D."/>
            <person name="Land M.L."/>
            <person name="Verberkmoes N.C."/>
            <person name="Hettich R.L."/>
            <person name="Banfield J.F."/>
        </authorList>
    </citation>
    <scope>NUCLEOTIDE SEQUENCE [LARGE SCALE GENOMIC DNA]</scope>
</reference>
<proteinExistence type="predicted"/>
<dbReference type="InterPro" id="IPR036388">
    <property type="entry name" value="WH-like_DNA-bd_sf"/>
</dbReference>
<dbReference type="SUPFAM" id="SSF46785">
    <property type="entry name" value="Winged helix' DNA-binding domain"/>
    <property type="match status" value="1"/>
</dbReference>
<dbReference type="InterPro" id="IPR036390">
    <property type="entry name" value="WH_DNA-bd_sf"/>
</dbReference>
<gene>
    <name evidence="2" type="ORF">BJBARM5_0902</name>
</gene>
<dbReference type="EMBL" id="GG745603">
    <property type="protein sequence ID" value="EFD92385.1"/>
    <property type="molecule type" value="Genomic_DNA"/>
</dbReference>
<evidence type="ECO:0000259" key="1">
    <source>
        <dbReference type="Pfam" id="PF13601"/>
    </source>
</evidence>
<protein>
    <submittedName>
        <fullName evidence="2">Transcriptional regulator PadR family protein</fullName>
    </submittedName>
</protein>
<accession>D6GWN2</accession>
<evidence type="ECO:0000313" key="2">
    <source>
        <dbReference type="EMBL" id="EFD92385.1"/>
    </source>
</evidence>
<evidence type="ECO:0000313" key="3">
    <source>
        <dbReference type="Proteomes" id="UP000009376"/>
    </source>
</evidence>
<organism evidence="2 3">
    <name type="scientific">Candidatus Parvarchaeum acidophilus ARMAN-5</name>
    <dbReference type="NCBI Taxonomy" id="662762"/>
    <lineage>
        <taxon>Archaea</taxon>
        <taxon>Candidatus Parvarchaeota</taxon>
        <taxon>Candidatus Parvarchaeum</taxon>
    </lineage>
</organism>
<feature type="domain" description="Winged helix DNA-binding" evidence="1">
    <location>
        <begin position="35"/>
        <end position="100"/>
    </location>
</feature>
<dbReference type="Pfam" id="PF13601">
    <property type="entry name" value="HTH_34"/>
    <property type="match status" value="1"/>
</dbReference>